<comment type="caution">
    <text evidence="1">The sequence shown here is derived from an EMBL/GenBank/DDBJ whole genome shotgun (WGS) entry which is preliminary data.</text>
</comment>
<dbReference type="AlphaFoldDB" id="A0A1E5PVV1"/>
<dbReference type="STRING" id="36818.BGK67_21135"/>
<gene>
    <name evidence="1" type="ORF">BGK67_21135</name>
</gene>
<sequence length="165" mass="17846">MNVFEGGDGRHLGMTNGGTAVFVDVLMLAVSALAHEPWHFRFAALLTLQDQNVMGRGMVGFGLADLDWGDTPHERAAAKGFLLGVLDLALSRHRWEELTYEPPLVEGYLRTYRAMVEEFDPATARAGAGVLPGSDEAAPASCVRHRVLDAMPFWGACVFCTAGLV</sequence>
<accession>A0A1E5PVV1</accession>
<organism evidence="1 2">
    <name type="scientific">Streptomyces subrutilus</name>
    <dbReference type="NCBI Taxonomy" id="36818"/>
    <lineage>
        <taxon>Bacteria</taxon>
        <taxon>Bacillati</taxon>
        <taxon>Actinomycetota</taxon>
        <taxon>Actinomycetes</taxon>
        <taxon>Kitasatosporales</taxon>
        <taxon>Streptomycetaceae</taxon>
        <taxon>Streptomyces</taxon>
    </lineage>
</organism>
<dbReference type="Proteomes" id="UP000095705">
    <property type="component" value="Unassembled WGS sequence"/>
</dbReference>
<dbReference type="EMBL" id="MEHK01000001">
    <property type="protein sequence ID" value="OEJ33502.1"/>
    <property type="molecule type" value="Genomic_DNA"/>
</dbReference>
<evidence type="ECO:0000313" key="1">
    <source>
        <dbReference type="EMBL" id="OEJ33502.1"/>
    </source>
</evidence>
<reference evidence="1 2" key="1">
    <citation type="submission" date="2016-08" db="EMBL/GenBank/DDBJ databases">
        <title>The complete genome of Streptomyces subrutilus 10-1-1.</title>
        <authorList>
            <person name="Chen X."/>
        </authorList>
    </citation>
    <scope>NUCLEOTIDE SEQUENCE [LARGE SCALE GENOMIC DNA]</scope>
    <source>
        <strain evidence="1 2">10-1-1</strain>
    </source>
</reference>
<dbReference type="RefSeq" id="WP_069921721.1">
    <property type="nucleotide sequence ID" value="NZ_MEHK01000001.1"/>
</dbReference>
<protein>
    <submittedName>
        <fullName evidence="1">Uncharacterized protein</fullName>
    </submittedName>
</protein>
<evidence type="ECO:0000313" key="2">
    <source>
        <dbReference type="Proteomes" id="UP000095705"/>
    </source>
</evidence>
<name>A0A1E5PVV1_9ACTN</name>
<proteinExistence type="predicted"/>
<dbReference type="OrthoDB" id="4262159at2"/>
<keyword evidence="2" id="KW-1185">Reference proteome</keyword>